<reference evidence="2" key="1">
    <citation type="submission" date="2022-11" db="EMBL/GenBank/DDBJ databases">
        <title>Lacinutrix neustonica HL-RS19T sp. nov., isolated from the surface microlayer sample of brackish Lake Shihwa.</title>
        <authorList>
            <person name="Choi J.Y."/>
            <person name="Hwang C.Y."/>
        </authorList>
    </citation>
    <scope>NUCLEOTIDE SEQUENCE</scope>
    <source>
        <strain evidence="2">HL-RS19</strain>
    </source>
</reference>
<dbReference type="AlphaFoldDB" id="A0A9E8SDE3"/>
<keyword evidence="3" id="KW-1185">Reference proteome</keyword>
<organism evidence="2 3">
    <name type="scientific">Lacinutrix neustonica</name>
    <dbReference type="NCBI Taxonomy" id="2980107"/>
    <lineage>
        <taxon>Bacteria</taxon>
        <taxon>Pseudomonadati</taxon>
        <taxon>Bacteroidota</taxon>
        <taxon>Flavobacteriia</taxon>
        <taxon>Flavobacteriales</taxon>
        <taxon>Flavobacteriaceae</taxon>
        <taxon>Lacinutrix</taxon>
    </lineage>
</organism>
<evidence type="ECO:0000313" key="3">
    <source>
        <dbReference type="Proteomes" id="UP001164705"/>
    </source>
</evidence>
<dbReference type="RefSeq" id="WP_267675724.1">
    <property type="nucleotide sequence ID" value="NZ_CP113088.1"/>
</dbReference>
<sequence>MKLLKTITLSSVLLFFVLSFSQCSSSKKVLENAPVKVGEVYFQSWVGGVKGGGSGINVFIPIDERSQANFVLDSVYFRGKVAKLVTKTDKTLFIGRFTTASNQESDLIMTNKENGEYGNVVPSITGGFPFQLKDNECVVSYQDNSNIKYFKVENLSEKARVDYPSAPPTQTKQ</sequence>
<dbReference type="EMBL" id="CP113088">
    <property type="protein sequence ID" value="WAC01114.1"/>
    <property type="molecule type" value="Genomic_DNA"/>
</dbReference>
<dbReference type="Proteomes" id="UP001164705">
    <property type="component" value="Chromosome"/>
</dbReference>
<evidence type="ECO:0000256" key="1">
    <source>
        <dbReference type="SAM" id="SignalP"/>
    </source>
</evidence>
<feature type="chain" id="PRO_5038550601" description="Lipoprotein" evidence="1">
    <location>
        <begin position="22"/>
        <end position="173"/>
    </location>
</feature>
<protein>
    <recommendedName>
        <fullName evidence="4">Lipoprotein</fullName>
    </recommendedName>
</protein>
<gene>
    <name evidence="2" type="ORF">N7U66_13190</name>
</gene>
<evidence type="ECO:0000313" key="2">
    <source>
        <dbReference type="EMBL" id="WAC01114.1"/>
    </source>
</evidence>
<accession>A0A9E8SDE3</accession>
<dbReference type="KEGG" id="lnu:N7U66_13190"/>
<proteinExistence type="predicted"/>
<name>A0A9E8SDE3_9FLAO</name>
<feature type="signal peptide" evidence="1">
    <location>
        <begin position="1"/>
        <end position="21"/>
    </location>
</feature>
<evidence type="ECO:0008006" key="4">
    <source>
        <dbReference type="Google" id="ProtNLM"/>
    </source>
</evidence>
<keyword evidence="1" id="KW-0732">Signal</keyword>